<evidence type="ECO:0000256" key="4">
    <source>
        <dbReference type="ARBA" id="ARBA00023157"/>
    </source>
</evidence>
<evidence type="ECO:0000256" key="7">
    <source>
        <dbReference type="SAM" id="SignalP"/>
    </source>
</evidence>
<evidence type="ECO:0000259" key="8">
    <source>
        <dbReference type="PROSITE" id="PS51041"/>
    </source>
</evidence>
<feature type="coiled-coil region" evidence="5">
    <location>
        <begin position="413"/>
        <end position="440"/>
    </location>
</feature>
<reference evidence="9" key="1">
    <citation type="submission" date="2025-08" db="UniProtKB">
        <authorList>
            <consortium name="Ensembl"/>
        </authorList>
    </citation>
    <scope>IDENTIFICATION</scope>
</reference>
<dbReference type="GO" id="GO:0031012">
    <property type="term" value="C:extracellular matrix"/>
    <property type="evidence" value="ECO:0007669"/>
    <property type="project" value="TreeGrafter"/>
</dbReference>
<evidence type="ECO:0000256" key="2">
    <source>
        <dbReference type="ARBA" id="ARBA00022525"/>
    </source>
</evidence>
<dbReference type="GO" id="GO:0005576">
    <property type="term" value="C:extracellular region"/>
    <property type="evidence" value="ECO:0007669"/>
    <property type="project" value="UniProtKB-SubCell"/>
</dbReference>
<sequence length="787" mass="87105">MKGRICCLFFWAFLVPWLGGHLWSADAKGTYFPPPATGRFIHSLYTSNPHPHPQGKPIGKHRNYCMYVVEKNITCTMQDGTEPYIKAEYMKCTWGPKCPGTVMYKTLFRPKYKIGYKVVTELQWRCCPGHAGDVCQDGFQPQTGFLPPYMGPKAAPNQRPFPPPKSPPTFSKPQPEMFPNIPVHPKKTGYGRKLSPVFGERIDRVEEEVRRLSLSYDSLQGMVSSLGDSLRLTIQEDTSKMIGSLVSGPSSASHSSVGFGVISDTLAEAPHVTGDLTGRVAEVSEILRSKTELLDEVNGMVMGHEAQLQHLLEAARPSPLTSTELLEQFLEGKLAESRAQLLDGMEARLQKIQGACDAKVEAVKKECHDGENEKGHQMMQEMDGREVKMRKEMLELDARVQGLSAPDGCCGRLEELSRRVEELEHGMRQLTEEHRALSQRFDVELTRLMLEPQAGVRLEEVEGRLNITEEGIMRCCQEGGEKFHLVAELDGVKTSVDDKLRTLEERLLTVVGELSNATSPLSLDGAVLPILEAQLIGLKKEGLEGISGLENRLAAVEELCAAGCSVPNGDTILEIHSELEKCQEQTQNLHSQIGHLNNTVLGIKRQLHRQQEEALQGEITLLQVSLRNVGHSLQGLEETVTRYADTVIQVNSTAEERGSRLNEELNSIQGQVEGQTTQIRSGRTQLLGLRGDMERMKARLAGQLGSCRHVARELQGEVAQFEKRIAQVESTCGGHDTNVITYLDLVNNTLASHEQGLIALRNQLGKINHETSNLPPPPPTLATPGKK</sequence>
<dbReference type="PANTHER" id="PTHR15427:SF2">
    <property type="entry name" value="EMILIN-3"/>
    <property type="match status" value="1"/>
</dbReference>
<keyword evidence="3 7" id="KW-0732">Signal</keyword>
<proteinExistence type="predicted"/>
<dbReference type="AlphaFoldDB" id="A0A8C5RD93"/>
<evidence type="ECO:0000256" key="6">
    <source>
        <dbReference type="SAM" id="MobiDB-lite"/>
    </source>
</evidence>
<feature type="domain" description="EMI" evidence="8">
    <location>
        <begin position="61"/>
        <end position="137"/>
    </location>
</feature>
<evidence type="ECO:0000256" key="1">
    <source>
        <dbReference type="ARBA" id="ARBA00004613"/>
    </source>
</evidence>
<evidence type="ECO:0000313" key="10">
    <source>
        <dbReference type="Proteomes" id="UP000694569"/>
    </source>
</evidence>
<dbReference type="GeneTree" id="ENSGT01030000234633"/>
<dbReference type="Proteomes" id="UP000694569">
    <property type="component" value="Unplaced"/>
</dbReference>
<dbReference type="OrthoDB" id="10266508at2759"/>
<dbReference type="Ensembl" id="ENSLLET00000051072.1">
    <property type="protein sequence ID" value="ENSLLEP00000049156.1"/>
    <property type="gene ID" value="ENSLLEG00000030940.1"/>
</dbReference>
<evidence type="ECO:0000256" key="5">
    <source>
        <dbReference type="SAM" id="Coils"/>
    </source>
</evidence>
<accession>A0A8C5RD93</accession>
<evidence type="ECO:0000313" key="9">
    <source>
        <dbReference type="Ensembl" id="ENSLLEP00000049156.1"/>
    </source>
</evidence>
<keyword evidence="4" id="KW-1015">Disulfide bond</keyword>
<protein>
    <recommendedName>
        <fullName evidence="8">EMI domain-containing protein</fullName>
    </recommendedName>
</protein>
<feature type="signal peptide" evidence="7">
    <location>
        <begin position="1"/>
        <end position="27"/>
    </location>
</feature>
<feature type="region of interest" description="Disordered" evidence="6">
    <location>
        <begin position="768"/>
        <end position="787"/>
    </location>
</feature>
<keyword evidence="10" id="KW-1185">Reference proteome</keyword>
<comment type="subcellular location">
    <subcellularLocation>
        <location evidence="1">Secreted</location>
    </subcellularLocation>
</comment>
<dbReference type="Pfam" id="PF07546">
    <property type="entry name" value="EMI"/>
    <property type="match status" value="1"/>
</dbReference>
<keyword evidence="2" id="KW-0964">Secreted</keyword>
<dbReference type="InterPro" id="IPR050392">
    <property type="entry name" value="Collagen/C1q_domain"/>
</dbReference>
<feature type="chain" id="PRO_5034844164" description="EMI domain-containing protein" evidence="7">
    <location>
        <begin position="28"/>
        <end position="787"/>
    </location>
</feature>
<name>A0A8C5RD93_9ANUR</name>
<feature type="region of interest" description="Disordered" evidence="6">
    <location>
        <begin position="151"/>
        <end position="170"/>
    </location>
</feature>
<dbReference type="InterPro" id="IPR011489">
    <property type="entry name" value="EMI_domain"/>
</dbReference>
<dbReference type="PANTHER" id="PTHR15427">
    <property type="entry name" value="EMILIN ELASTIN MICROFIBRIL INTERFACE-LOCATED PROTEIN ELASTIN MICROFIBRIL INTERFACER"/>
    <property type="match status" value="1"/>
</dbReference>
<organism evidence="9 10">
    <name type="scientific">Leptobrachium leishanense</name>
    <name type="common">Leishan spiny toad</name>
    <dbReference type="NCBI Taxonomy" id="445787"/>
    <lineage>
        <taxon>Eukaryota</taxon>
        <taxon>Metazoa</taxon>
        <taxon>Chordata</taxon>
        <taxon>Craniata</taxon>
        <taxon>Vertebrata</taxon>
        <taxon>Euteleostomi</taxon>
        <taxon>Amphibia</taxon>
        <taxon>Batrachia</taxon>
        <taxon>Anura</taxon>
        <taxon>Pelobatoidea</taxon>
        <taxon>Megophryidae</taxon>
        <taxon>Leptobrachium</taxon>
    </lineage>
</organism>
<evidence type="ECO:0000256" key="3">
    <source>
        <dbReference type="ARBA" id="ARBA00022729"/>
    </source>
</evidence>
<reference evidence="9" key="2">
    <citation type="submission" date="2025-09" db="UniProtKB">
        <authorList>
            <consortium name="Ensembl"/>
        </authorList>
    </citation>
    <scope>IDENTIFICATION</scope>
</reference>
<dbReference type="PROSITE" id="PS51041">
    <property type="entry name" value="EMI"/>
    <property type="match status" value="1"/>
</dbReference>
<keyword evidence="5" id="KW-0175">Coiled coil</keyword>
<dbReference type="Gene3D" id="1.10.287.1490">
    <property type="match status" value="1"/>
</dbReference>